<dbReference type="RefSeq" id="WP_153834090.1">
    <property type="nucleotide sequence ID" value="NZ_JBHUMW010000002.1"/>
</dbReference>
<proteinExistence type="predicted"/>
<name>A0A6N7QZ80_9BACI</name>
<evidence type="ECO:0000313" key="4">
    <source>
        <dbReference type="Proteomes" id="UP000435187"/>
    </source>
</evidence>
<sequence length="115" mass="13106">MKWLVMALSTVTVTIWGIVLFFYLDIGQTAYVYADQHEVVQHKHDYKQTNFIFRTKKMPDNTDTGAEGQESSNSETESEQSQQAPKSLANLTLELNDDNTVSIDEIMSKLDIEVE</sequence>
<dbReference type="EMBL" id="WJEE01000003">
    <property type="protein sequence ID" value="MRI65219.1"/>
    <property type="molecule type" value="Genomic_DNA"/>
</dbReference>
<protein>
    <submittedName>
        <fullName evidence="3">Uncharacterized protein</fullName>
    </submittedName>
</protein>
<evidence type="ECO:0000256" key="2">
    <source>
        <dbReference type="SAM" id="Phobius"/>
    </source>
</evidence>
<evidence type="ECO:0000256" key="1">
    <source>
        <dbReference type="SAM" id="MobiDB-lite"/>
    </source>
</evidence>
<reference evidence="3 4" key="1">
    <citation type="submission" date="2019-10" db="EMBL/GenBank/DDBJ databases">
        <title>Gracilibacillus salitolerans sp. nov., a moderate halophile isolated from a saline soil in northwest China.</title>
        <authorList>
            <person name="Gan L."/>
        </authorList>
    </citation>
    <scope>NUCLEOTIDE SEQUENCE [LARGE SCALE GENOMIC DNA]</scope>
    <source>
        <strain evidence="3 4">TP2-8</strain>
    </source>
</reference>
<accession>A0A6N7QZ80</accession>
<gene>
    <name evidence="3" type="ORF">GH885_02525</name>
</gene>
<comment type="caution">
    <text evidence="3">The sequence shown here is derived from an EMBL/GenBank/DDBJ whole genome shotgun (WGS) entry which is preliminary data.</text>
</comment>
<feature type="transmembrane region" description="Helical" evidence="2">
    <location>
        <begin position="6"/>
        <end position="24"/>
    </location>
</feature>
<keyword evidence="2" id="KW-0472">Membrane</keyword>
<feature type="region of interest" description="Disordered" evidence="1">
    <location>
        <begin position="54"/>
        <end position="89"/>
    </location>
</feature>
<evidence type="ECO:0000313" key="3">
    <source>
        <dbReference type="EMBL" id="MRI65219.1"/>
    </source>
</evidence>
<feature type="compositionally biased region" description="Low complexity" evidence="1">
    <location>
        <begin position="67"/>
        <end position="83"/>
    </location>
</feature>
<keyword evidence="4" id="KW-1185">Reference proteome</keyword>
<keyword evidence="2" id="KW-0812">Transmembrane</keyword>
<keyword evidence="2" id="KW-1133">Transmembrane helix</keyword>
<dbReference type="Proteomes" id="UP000435187">
    <property type="component" value="Unassembled WGS sequence"/>
</dbReference>
<dbReference type="AlphaFoldDB" id="A0A6N7QZ80"/>
<organism evidence="3 4">
    <name type="scientific">Gracilibacillus thailandensis</name>
    <dbReference type="NCBI Taxonomy" id="563735"/>
    <lineage>
        <taxon>Bacteria</taxon>
        <taxon>Bacillati</taxon>
        <taxon>Bacillota</taxon>
        <taxon>Bacilli</taxon>
        <taxon>Bacillales</taxon>
        <taxon>Bacillaceae</taxon>
        <taxon>Gracilibacillus</taxon>
    </lineage>
</organism>